<feature type="compositionally biased region" description="Basic residues" evidence="1">
    <location>
        <begin position="597"/>
        <end position="613"/>
    </location>
</feature>
<keyword evidence="3" id="KW-1185">Reference proteome</keyword>
<protein>
    <submittedName>
        <fullName evidence="2">Uncharacterized protein</fullName>
    </submittedName>
</protein>
<feature type="compositionally biased region" description="Acidic residues" evidence="1">
    <location>
        <begin position="46"/>
        <end position="65"/>
    </location>
</feature>
<evidence type="ECO:0000313" key="3">
    <source>
        <dbReference type="Proteomes" id="UP001295794"/>
    </source>
</evidence>
<feature type="region of interest" description="Disordered" evidence="1">
    <location>
        <begin position="425"/>
        <end position="503"/>
    </location>
</feature>
<feature type="compositionally biased region" description="Low complexity" evidence="1">
    <location>
        <begin position="426"/>
        <end position="437"/>
    </location>
</feature>
<feature type="region of interest" description="Disordered" evidence="1">
    <location>
        <begin position="126"/>
        <end position="167"/>
    </location>
</feature>
<feature type="compositionally biased region" description="Polar residues" evidence="1">
    <location>
        <begin position="213"/>
        <end position="222"/>
    </location>
</feature>
<feature type="region of interest" description="Disordered" evidence="1">
    <location>
        <begin position="1"/>
        <end position="106"/>
    </location>
</feature>
<comment type="caution">
    <text evidence="2">The sequence shown here is derived from an EMBL/GenBank/DDBJ whole genome shotgun (WGS) entry which is preliminary data.</text>
</comment>
<accession>A0AAD2HFZ0</accession>
<feature type="region of interest" description="Disordered" evidence="1">
    <location>
        <begin position="188"/>
        <end position="222"/>
    </location>
</feature>
<organism evidence="2 3">
    <name type="scientific">Mycena citricolor</name>
    <dbReference type="NCBI Taxonomy" id="2018698"/>
    <lineage>
        <taxon>Eukaryota</taxon>
        <taxon>Fungi</taxon>
        <taxon>Dikarya</taxon>
        <taxon>Basidiomycota</taxon>
        <taxon>Agaricomycotina</taxon>
        <taxon>Agaricomycetes</taxon>
        <taxon>Agaricomycetidae</taxon>
        <taxon>Agaricales</taxon>
        <taxon>Marasmiineae</taxon>
        <taxon>Mycenaceae</taxon>
        <taxon>Mycena</taxon>
    </lineage>
</organism>
<sequence>MATSPGRRTHRKRLSLRLSADTTHTLPEYPDGNVASWRDLIPPPEYDSDADHADEEGTEGEEEVVDAGGNSYVPPTPVSPRLTAAARKHRRRASSPPQRPQDAFLDSLLERSVHALELSNAILQSSMTPSSSTFRDAQSSPTPSVPMPISRTLSRTRVEPRQEPSEEPWAANLAAIVKDVDELLVSSSLPATGSSPIAQRRPRRRPSLDHSRPSSIYSNAATTLSSPGLHMAPSSRIRLVSPAPRALTQFVVAGSEEEQQHITLPSTLGLRAAASDWHLEGGYDSVRSNSTVSELSGLPPRVHGGMGLGISGLPPTGFPMSMSSGAMPVVSTRIPEPSTPAYTMLSSFVSSPPKSSIRGRSRGSSSRSSSLGLSSRSHTPGPRVASPVPEESQEDGESPSSNLTVTPERPFLNHANLSASIIARLPSESPDSSPSSESESDCEGRVVDVKGKGKGKCRAREALSALRKILDEAPKPPPRPSRKFQPRSPPPSSTAAPSTATASVSRLFTKGGRHSVRQSEKVVSIMKKSGSIPGTPVEPEAGPSTLPTTTFWSLPNLSLPYLGSTFAGSKPESGASTPKRISFAELPESERWSSTGRAKKRPRRHSKSAKGKGRARDGSASDWGEEESSGWLSWLVGGATAAGGLAGGGMEDRERVSGRISPWSGGIGRTSGDDWAV</sequence>
<dbReference type="EMBL" id="CAVNYO010000405">
    <property type="protein sequence ID" value="CAK5275166.1"/>
    <property type="molecule type" value="Genomic_DNA"/>
</dbReference>
<dbReference type="Proteomes" id="UP001295794">
    <property type="component" value="Unassembled WGS sequence"/>
</dbReference>
<feature type="region of interest" description="Disordered" evidence="1">
    <location>
        <begin position="526"/>
        <end position="546"/>
    </location>
</feature>
<feature type="compositionally biased region" description="Basic and acidic residues" evidence="1">
    <location>
        <begin position="442"/>
        <end position="451"/>
    </location>
</feature>
<feature type="compositionally biased region" description="Low complexity" evidence="1">
    <location>
        <begin position="346"/>
        <end position="377"/>
    </location>
</feature>
<gene>
    <name evidence="2" type="ORF">MYCIT1_LOCUS22745</name>
</gene>
<feature type="compositionally biased region" description="Low complexity" evidence="1">
    <location>
        <begin position="493"/>
        <end position="503"/>
    </location>
</feature>
<evidence type="ECO:0000256" key="1">
    <source>
        <dbReference type="SAM" id="MobiDB-lite"/>
    </source>
</evidence>
<name>A0AAD2HFZ0_9AGAR</name>
<reference evidence="2" key="1">
    <citation type="submission" date="2023-11" db="EMBL/GenBank/DDBJ databases">
        <authorList>
            <person name="De Vega J J."/>
            <person name="De Vega J J."/>
        </authorList>
    </citation>
    <scope>NUCLEOTIDE SEQUENCE</scope>
</reference>
<dbReference type="AlphaFoldDB" id="A0AAD2HFZ0"/>
<feature type="compositionally biased region" description="Polar residues" evidence="1">
    <location>
        <begin position="188"/>
        <end position="197"/>
    </location>
</feature>
<feature type="region of interest" description="Disordered" evidence="1">
    <location>
        <begin position="568"/>
        <end position="625"/>
    </location>
</feature>
<proteinExistence type="predicted"/>
<feature type="compositionally biased region" description="Polar residues" evidence="1">
    <location>
        <begin position="126"/>
        <end position="142"/>
    </location>
</feature>
<evidence type="ECO:0000313" key="2">
    <source>
        <dbReference type="EMBL" id="CAK5275166.1"/>
    </source>
</evidence>
<feature type="region of interest" description="Disordered" evidence="1">
    <location>
        <begin position="642"/>
        <end position="677"/>
    </location>
</feature>
<feature type="region of interest" description="Disordered" evidence="1">
    <location>
        <begin position="345"/>
        <end position="408"/>
    </location>
</feature>